<reference evidence="1 2" key="1">
    <citation type="submission" date="2015-09" db="EMBL/GenBank/DDBJ databases">
        <title>Genome announcement of multiple Pseudomonas syringae strains.</title>
        <authorList>
            <person name="Thakur S."/>
            <person name="Wang P.W."/>
            <person name="Gong Y."/>
            <person name="Weir B.S."/>
            <person name="Guttman D.S."/>
        </authorList>
    </citation>
    <scope>NUCLEOTIDE SEQUENCE [LARGE SCALE GENOMIC DNA]</scope>
    <source>
        <strain evidence="1 2">ICMP9757</strain>
    </source>
</reference>
<evidence type="ECO:0000313" key="2">
    <source>
        <dbReference type="Proteomes" id="UP000050345"/>
    </source>
</evidence>
<name>A0A9X0H0P4_PSESX</name>
<evidence type="ECO:0000313" key="1">
    <source>
        <dbReference type="EMBL" id="KPX07628.1"/>
    </source>
</evidence>
<organism evidence="1 2">
    <name type="scientific">Pseudomonas syringae pv. daphniphylli</name>
    <dbReference type="NCBI Taxonomy" id="264455"/>
    <lineage>
        <taxon>Bacteria</taxon>
        <taxon>Pseudomonadati</taxon>
        <taxon>Pseudomonadota</taxon>
        <taxon>Gammaproteobacteria</taxon>
        <taxon>Pseudomonadales</taxon>
        <taxon>Pseudomonadaceae</taxon>
        <taxon>Pseudomonas</taxon>
        <taxon>Pseudomonas syringae</taxon>
    </lineage>
</organism>
<sequence length="63" mass="7274">MQSACQFGMPANRRDVEGAIQLFIWETRFLSGNNLQLKYAMTAAKCTFPVRNKNYLTETVRSR</sequence>
<protein>
    <submittedName>
        <fullName evidence="1">Uncharacterized protein</fullName>
    </submittedName>
</protein>
<proteinExistence type="predicted"/>
<dbReference type="Proteomes" id="UP000050345">
    <property type="component" value="Unassembled WGS sequence"/>
</dbReference>
<accession>A0A9X0H0P4</accession>
<dbReference type="EMBL" id="LJQF01000364">
    <property type="protein sequence ID" value="KPX07628.1"/>
    <property type="molecule type" value="Genomic_DNA"/>
</dbReference>
<dbReference type="AlphaFoldDB" id="A0A9X0H0P4"/>
<gene>
    <name evidence="1" type="ORF">ALO73_102840</name>
</gene>
<comment type="caution">
    <text evidence="1">The sequence shown here is derived from an EMBL/GenBank/DDBJ whole genome shotgun (WGS) entry which is preliminary data.</text>
</comment>